<dbReference type="EMBL" id="JXJN01017854">
    <property type="status" value="NOT_ANNOTATED_CDS"/>
    <property type="molecule type" value="Genomic_DNA"/>
</dbReference>
<dbReference type="VEuPathDB" id="VectorBase:GPPI036233"/>
<sequence length="102" mass="11564">MCCLTPTSVRNMDIYENIYDMNMSYDIPSCTSESLIHSVLCVVISLLIVSCAYVASSIMLIWSTVSVLSVDVSCSLTWWSCQVPRRSTSLRRSYEASVHYQY</sequence>
<evidence type="ECO:0000313" key="2">
    <source>
        <dbReference type="EnsemblMetazoa" id="GPPI036233-PA"/>
    </source>
</evidence>
<organism evidence="2 3">
    <name type="scientific">Glossina palpalis gambiensis</name>
    <dbReference type="NCBI Taxonomy" id="67801"/>
    <lineage>
        <taxon>Eukaryota</taxon>
        <taxon>Metazoa</taxon>
        <taxon>Ecdysozoa</taxon>
        <taxon>Arthropoda</taxon>
        <taxon>Hexapoda</taxon>
        <taxon>Insecta</taxon>
        <taxon>Pterygota</taxon>
        <taxon>Neoptera</taxon>
        <taxon>Endopterygota</taxon>
        <taxon>Diptera</taxon>
        <taxon>Brachycera</taxon>
        <taxon>Muscomorpha</taxon>
        <taxon>Hippoboscoidea</taxon>
        <taxon>Glossinidae</taxon>
        <taxon>Glossina</taxon>
    </lineage>
</organism>
<reference evidence="3" key="1">
    <citation type="submission" date="2015-01" db="EMBL/GenBank/DDBJ databases">
        <authorList>
            <person name="Aksoy S."/>
            <person name="Warren W."/>
            <person name="Wilson R.K."/>
        </authorList>
    </citation>
    <scope>NUCLEOTIDE SEQUENCE [LARGE SCALE GENOMIC DNA]</scope>
    <source>
        <strain evidence="3">IAEA</strain>
    </source>
</reference>
<keyword evidence="1" id="KW-0812">Transmembrane</keyword>
<name>A0A1B0BP88_9MUSC</name>
<keyword evidence="3" id="KW-1185">Reference proteome</keyword>
<feature type="transmembrane region" description="Helical" evidence="1">
    <location>
        <begin position="35"/>
        <end position="55"/>
    </location>
</feature>
<keyword evidence="1" id="KW-0472">Membrane</keyword>
<protein>
    <submittedName>
        <fullName evidence="2">Uncharacterized protein</fullName>
    </submittedName>
</protein>
<keyword evidence="1" id="KW-1133">Transmembrane helix</keyword>
<evidence type="ECO:0000256" key="1">
    <source>
        <dbReference type="SAM" id="Phobius"/>
    </source>
</evidence>
<accession>A0A1B0BP88</accession>
<proteinExistence type="predicted"/>
<dbReference type="AlphaFoldDB" id="A0A1B0BP88"/>
<dbReference type="Proteomes" id="UP000092460">
    <property type="component" value="Unassembled WGS sequence"/>
</dbReference>
<evidence type="ECO:0000313" key="3">
    <source>
        <dbReference type="Proteomes" id="UP000092460"/>
    </source>
</evidence>
<reference evidence="2" key="2">
    <citation type="submission" date="2020-05" db="UniProtKB">
        <authorList>
            <consortium name="EnsemblMetazoa"/>
        </authorList>
    </citation>
    <scope>IDENTIFICATION</scope>
    <source>
        <strain evidence="2">IAEA</strain>
    </source>
</reference>
<dbReference type="EnsemblMetazoa" id="GPPI036233-RA">
    <property type="protein sequence ID" value="GPPI036233-PA"/>
    <property type="gene ID" value="GPPI036233"/>
</dbReference>